<keyword evidence="5" id="KW-1185">Reference proteome</keyword>
<dbReference type="Proteomes" id="UP001556118">
    <property type="component" value="Unassembled WGS sequence"/>
</dbReference>
<dbReference type="SUPFAM" id="SSF53474">
    <property type="entry name" value="alpha/beta-Hydrolases"/>
    <property type="match status" value="1"/>
</dbReference>
<feature type="signal peptide" evidence="2">
    <location>
        <begin position="1"/>
        <end position="19"/>
    </location>
</feature>
<evidence type="ECO:0000256" key="1">
    <source>
        <dbReference type="ARBA" id="ARBA00022801"/>
    </source>
</evidence>
<accession>A0ABV3REK4</accession>
<name>A0ABV3REK4_9SPHN</name>
<evidence type="ECO:0000313" key="5">
    <source>
        <dbReference type="Proteomes" id="UP001556118"/>
    </source>
</evidence>
<dbReference type="PANTHER" id="PTHR48081:SF8">
    <property type="entry name" value="ALPHA_BETA HYDROLASE FOLD-3 DOMAIN-CONTAINING PROTEIN-RELATED"/>
    <property type="match status" value="1"/>
</dbReference>
<dbReference type="RefSeq" id="WP_367774943.1">
    <property type="nucleotide sequence ID" value="NZ_JBFNXR010000052.1"/>
</dbReference>
<feature type="chain" id="PRO_5045060499" evidence="2">
    <location>
        <begin position="20"/>
        <end position="341"/>
    </location>
</feature>
<evidence type="ECO:0000313" key="4">
    <source>
        <dbReference type="EMBL" id="MEW9856489.1"/>
    </source>
</evidence>
<protein>
    <submittedName>
        <fullName evidence="4">Alpha/beta hydrolase</fullName>
    </submittedName>
</protein>
<dbReference type="GO" id="GO:0016787">
    <property type="term" value="F:hydrolase activity"/>
    <property type="evidence" value="ECO:0007669"/>
    <property type="project" value="UniProtKB-KW"/>
</dbReference>
<feature type="domain" description="Alpha/beta hydrolase fold-3" evidence="3">
    <location>
        <begin position="104"/>
        <end position="312"/>
    </location>
</feature>
<comment type="caution">
    <text evidence="4">The sequence shown here is derived from an EMBL/GenBank/DDBJ whole genome shotgun (WGS) entry which is preliminary data.</text>
</comment>
<dbReference type="PANTHER" id="PTHR48081">
    <property type="entry name" value="AB HYDROLASE SUPERFAMILY PROTEIN C4A8.06C"/>
    <property type="match status" value="1"/>
</dbReference>
<organism evidence="4 5">
    <name type="scientific">Novosphingobium rhizovicinum</name>
    <dbReference type="NCBI Taxonomy" id="3228928"/>
    <lineage>
        <taxon>Bacteria</taxon>
        <taxon>Pseudomonadati</taxon>
        <taxon>Pseudomonadota</taxon>
        <taxon>Alphaproteobacteria</taxon>
        <taxon>Sphingomonadales</taxon>
        <taxon>Sphingomonadaceae</taxon>
        <taxon>Novosphingobium</taxon>
    </lineage>
</organism>
<sequence>MSKLSSAAKWGALAGAAFAATKVAGRSRALGQVAPELRRPGLLAGLPLNRWSIPAVRFAISRMAAKPAAGIRTTERYISGPSGAPNVRVALVEREGPPRERPVLLWVHGGGYVIGSPEIDADFHARILQDLDVLIVSVDYRLAPEHPYPAALDDCHAALSWLVRASDELRIDTARIAIGGQSAGGGLAAALVQRAVDEGPIKPAFQLLIYPMIDDRTVNKADHAGRGRFMWTPANNRMGWSAYLGKEPGGENVAVYAAPARREDLSGMPPAWIGVGTLDLFYPECTAYAARLRAAGVECDLDVVPGAYHGFELVGPESPLVSAFKSDAVAALGRGIGQNKA</sequence>
<dbReference type="InterPro" id="IPR050300">
    <property type="entry name" value="GDXG_lipolytic_enzyme"/>
</dbReference>
<dbReference type="Pfam" id="PF07859">
    <property type="entry name" value="Abhydrolase_3"/>
    <property type="match status" value="1"/>
</dbReference>
<proteinExistence type="predicted"/>
<dbReference type="EMBL" id="JBFNXR010000052">
    <property type="protein sequence ID" value="MEW9856489.1"/>
    <property type="molecule type" value="Genomic_DNA"/>
</dbReference>
<dbReference type="InterPro" id="IPR013094">
    <property type="entry name" value="AB_hydrolase_3"/>
</dbReference>
<evidence type="ECO:0000256" key="2">
    <source>
        <dbReference type="SAM" id="SignalP"/>
    </source>
</evidence>
<evidence type="ECO:0000259" key="3">
    <source>
        <dbReference type="Pfam" id="PF07859"/>
    </source>
</evidence>
<keyword evidence="2" id="KW-0732">Signal</keyword>
<keyword evidence="1 4" id="KW-0378">Hydrolase</keyword>
<gene>
    <name evidence="4" type="ORF">ABUH87_15220</name>
</gene>
<dbReference type="Gene3D" id="3.40.50.1820">
    <property type="entry name" value="alpha/beta hydrolase"/>
    <property type="match status" value="1"/>
</dbReference>
<dbReference type="InterPro" id="IPR029058">
    <property type="entry name" value="AB_hydrolase_fold"/>
</dbReference>
<reference evidence="4 5" key="1">
    <citation type="submission" date="2024-06" db="EMBL/GenBank/DDBJ databases">
        <title>Novosphingobium rhizovicinus M1R2S20.</title>
        <authorList>
            <person name="Sun J.-Q."/>
        </authorList>
    </citation>
    <scope>NUCLEOTIDE SEQUENCE [LARGE SCALE GENOMIC DNA]</scope>
    <source>
        <strain evidence="4 5">M1R2S20</strain>
    </source>
</reference>